<dbReference type="FunFam" id="1.20.120.830:FF:000001">
    <property type="entry name" value="BCAR1 scaffold protein, Cas family member"/>
    <property type="match status" value="1"/>
</dbReference>
<feature type="domain" description="SH3" evidence="12">
    <location>
        <begin position="71"/>
        <end position="133"/>
    </location>
</feature>
<dbReference type="Gene3D" id="1.20.120.830">
    <property type="entry name" value="Serine-rich domain"/>
    <property type="match status" value="1"/>
</dbReference>
<keyword evidence="6" id="KW-0597">Phosphoprotein</keyword>
<feature type="compositionally biased region" description="Low complexity" evidence="10">
    <location>
        <begin position="637"/>
        <end position="654"/>
    </location>
</feature>
<feature type="region of interest" description="Disordered" evidence="10">
    <location>
        <begin position="611"/>
        <end position="654"/>
    </location>
</feature>
<dbReference type="SUPFAM" id="SSF50044">
    <property type="entry name" value="SH3-domain"/>
    <property type="match status" value="1"/>
</dbReference>
<dbReference type="GO" id="GO:0007155">
    <property type="term" value="P:cell adhesion"/>
    <property type="evidence" value="ECO:0007669"/>
    <property type="project" value="UniProtKB-KW"/>
</dbReference>
<comment type="subcellular location">
    <subcellularLocation>
        <location evidence="1">Cell junction</location>
        <location evidence="1">Focal adhesion</location>
    </subcellularLocation>
    <subcellularLocation>
        <location evidence="2">Cytoplasm</location>
    </subcellularLocation>
</comment>
<dbReference type="InterPro" id="IPR021901">
    <property type="entry name" value="CAS_C"/>
</dbReference>
<dbReference type="Gene3D" id="1.20.120.230">
    <property type="entry name" value="Alpha-catenin/vinculin-like"/>
    <property type="match status" value="1"/>
</dbReference>
<dbReference type="GO" id="GO:0016477">
    <property type="term" value="P:cell migration"/>
    <property type="evidence" value="ECO:0007669"/>
    <property type="project" value="TreeGrafter"/>
</dbReference>
<keyword evidence="11" id="KW-0812">Transmembrane</keyword>
<keyword evidence="7" id="KW-0130">Cell adhesion</keyword>
<organism evidence="13 14">
    <name type="scientific">Spodoptera litura</name>
    <name type="common">Asian cotton leafworm</name>
    <dbReference type="NCBI Taxonomy" id="69820"/>
    <lineage>
        <taxon>Eukaryota</taxon>
        <taxon>Metazoa</taxon>
        <taxon>Ecdysozoa</taxon>
        <taxon>Arthropoda</taxon>
        <taxon>Hexapoda</taxon>
        <taxon>Insecta</taxon>
        <taxon>Pterygota</taxon>
        <taxon>Neoptera</taxon>
        <taxon>Endopterygota</taxon>
        <taxon>Lepidoptera</taxon>
        <taxon>Glossata</taxon>
        <taxon>Ditrysia</taxon>
        <taxon>Noctuoidea</taxon>
        <taxon>Noctuidae</taxon>
        <taxon>Amphipyrinae</taxon>
        <taxon>Spodoptera</taxon>
    </lineage>
</organism>
<dbReference type="Pfam" id="PF14604">
    <property type="entry name" value="SH3_9"/>
    <property type="match status" value="1"/>
</dbReference>
<feature type="transmembrane region" description="Helical" evidence="11">
    <location>
        <begin position="39"/>
        <end position="57"/>
    </location>
</feature>
<dbReference type="KEGG" id="sliu:111358927"/>
<feature type="transmembrane region" description="Helical" evidence="11">
    <location>
        <begin position="7"/>
        <end position="27"/>
    </location>
</feature>
<dbReference type="InterPro" id="IPR001452">
    <property type="entry name" value="SH3_domain"/>
</dbReference>
<comment type="similarity">
    <text evidence="3">Belongs to the CAS family.</text>
</comment>
<dbReference type="AlphaFoldDB" id="A0A9J7EKP3"/>
<dbReference type="Pfam" id="PF12026">
    <property type="entry name" value="CAS_C"/>
    <property type="match status" value="1"/>
</dbReference>
<keyword evidence="8" id="KW-0965">Cell junction</keyword>
<evidence type="ECO:0000256" key="8">
    <source>
        <dbReference type="ARBA" id="ARBA00022949"/>
    </source>
</evidence>
<evidence type="ECO:0000256" key="3">
    <source>
        <dbReference type="ARBA" id="ARBA00007848"/>
    </source>
</evidence>
<evidence type="ECO:0000256" key="1">
    <source>
        <dbReference type="ARBA" id="ARBA00004246"/>
    </source>
</evidence>
<protein>
    <submittedName>
        <fullName evidence="14">Breast cancer anti-estrogen resistance protein 1 isoform X1</fullName>
    </submittedName>
</protein>
<evidence type="ECO:0000313" key="14">
    <source>
        <dbReference type="RefSeq" id="XP_022830089.1"/>
    </source>
</evidence>
<evidence type="ECO:0000256" key="11">
    <source>
        <dbReference type="SAM" id="Phobius"/>
    </source>
</evidence>
<reference evidence="14" key="1">
    <citation type="submission" date="2025-08" db="UniProtKB">
        <authorList>
            <consortium name="RefSeq"/>
        </authorList>
    </citation>
    <scope>IDENTIFICATION</scope>
    <source>
        <strain evidence="14">Ishihara</strain>
        <tissue evidence="14">Whole body</tissue>
    </source>
</reference>
<dbReference type="OrthoDB" id="5983572at2759"/>
<keyword evidence="5" id="KW-0963">Cytoplasm</keyword>
<keyword evidence="11" id="KW-1133">Transmembrane helix</keyword>
<dbReference type="InterPro" id="IPR038319">
    <property type="entry name" value="Serine_rich_sf"/>
</dbReference>
<dbReference type="InterPro" id="IPR037362">
    <property type="entry name" value="CAS_fam"/>
</dbReference>
<evidence type="ECO:0000256" key="7">
    <source>
        <dbReference type="ARBA" id="ARBA00022889"/>
    </source>
</evidence>
<evidence type="ECO:0000256" key="10">
    <source>
        <dbReference type="SAM" id="MobiDB-lite"/>
    </source>
</evidence>
<dbReference type="GO" id="GO:0007169">
    <property type="term" value="P:cell surface receptor protein tyrosine kinase signaling pathway"/>
    <property type="evidence" value="ECO:0007669"/>
    <property type="project" value="TreeGrafter"/>
</dbReference>
<dbReference type="Gene3D" id="2.30.30.40">
    <property type="entry name" value="SH3 Domains"/>
    <property type="match status" value="1"/>
</dbReference>
<accession>A0A9J7EKP3</accession>
<dbReference type="CTD" id="38021"/>
<dbReference type="GO" id="GO:0005737">
    <property type="term" value="C:cytoplasm"/>
    <property type="evidence" value="ECO:0007669"/>
    <property type="project" value="UniProtKB-SubCell"/>
</dbReference>
<dbReference type="InterPro" id="IPR036028">
    <property type="entry name" value="SH3-like_dom_sf"/>
</dbReference>
<dbReference type="RefSeq" id="XP_022830089.1">
    <property type="nucleotide sequence ID" value="XM_022974321.1"/>
</dbReference>
<dbReference type="PANTHER" id="PTHR10654">
    <property type="entry name" value="CAS SCAFFOLDING PROTEIN"/>
    <property type="match status" value="1"/>
</dbReference>
<dbReference type="InterPro" id="IPR014928">
    <property type="entry name" value="Serine_rich_dom"/>
</dbReference>
<evidence type="ECO:0000256" key="2">
    <source>
        <dbReference type="ARBA" id="ARBA00004496"/>
    </source>
</evidence>
<dbReference type="GO" id="GO:0005925">
    <property type="term" value="C:focal adhesion"/>
    <property type="evidence" value="ECO:0007669"/>
    <property type="project" value="UniProtKB-SubCell"/>
</dbReference>
<evidence type="ECO:0000256" key="6">
    <source>
        <dbReference type="ARBA" id="ARBA00022553"/>
    </source>
</evidence>
<keyword evidence="13" id="KW-1185">Reference proteome</keyword>
<gene>
    <name evidence="14" type="primary">LOC111358927</name>
</gene>
<keyword evidence="11" id="KW-0472">Membrane</keyword>
<evidence type="ECO:0000256" key="4">
    <source>
        <dbReference type="ARBA" id="ARBA00022443"/>
    </source>
</evidence>
<dbReference type="PROSITE" id="PS50002">
    <property type="entry name" value="SH3"/>
    <property type="match status" value="1"/>
</dbReference>
<evidence type="ECO:0000256" key="5">
    <source>
        <dbReference type="ARBA" id="ARBA00022490"/>
    </source>
</evidence>
<dbReference type="GO" id="GO:0005886">
    <property type="term" value="C:plasma membrane"/>
    <property type="evidence" value="ECO:0007669"/>
    <property type="project" value="TreeGrafter"/>
</dbReference>
<dbReference type="CDD" id="cd11844">
    <property type="entry name" value="SH3_CAS"/>
    <property type="match status" value="1"/>
</dbReference>
<dbReference type="CDD" id="cd11549">
    <property type="entry name" value="Serine_rich_CAS"/>
    <property type="match status" value="1"/>
</dbReference>
<dbReference type="Proteomes" id="UP000301870">
    <property type="component" value="Chromosome 28"/>
</dbReference>
<evidence type="ECO:0000313" key="13">
    <source>
        <dbReference type="Proteomes" id="UP000301870"/>
    </source>
</evidence>
<dbReference type="GeneID" id="111358927"/>
<evidence type="ECO:0000256" key="9">
    <source>
        <dbReference type="PROSITE-ProRule" id="PRU00192"/>
    </source>
</evidence>
<dbReference type="PANTHER" id="PTHR10654:SF18">
    <property type="entry name" value="IP17195P"/>
    <property type="match status" value="1"/>
</dbReference>
<feature type="region of interest" description="Disordered" evidence="10">
    <location>
        <begin position="207"/>
        <end position="243"/>
    </location>
</feature>
<dbReference type="Pfam" id="PF08824">
    <property type="entry name" value="Serine_rich"/>
    <property type="match status" value="1"/>
</dbReference>
<proteinExistence type="inferred from homology"/>
<sequence length="654" mass="70097">MVIISIITSGLIAVNTCVSGLIITLFYYECITTESSSFVSFRSLIVIVSFCVIMCRCRRYIEVRKITAIWTNPCMARALYDNIAESPDELAFRRGDLLTVLEQNTGGSEGWWLCSLRGRQGICPGNRLRIVAGVFDASGAMQRRRARAPAPVAHQPMPTQQSPAFTKIEECSHYDVPRAPMPVQRIGMYDSPRPLVDWYDAPRAPRPASADSACSGTGSLASATSSASANSGSSVHSAASASSTYDVPRSRALPLPCDAALEALDRLQEEASAAVSRLLSYVSPGWRRRGALRARVLDVRVAGARLRAALHDLAVFADATLANAHDAQDKGIAVKLRPLVKALKDAERITHEATSALDAGDWAPERLERDREPTDGTEDALDQLVSCARSLTEDVRRAASFINGNASLLFRRSPAVPVPEHEWTEEYDYVRLESRSAVGRRNAEIRAALPDKLRASFDALVRDADHAGEVSAVAAATRLPADDRQLAAFYAAQAATYGAHLATAVEAFLRTIDMGQPPDVFLAHGKFVVLSAHRIVHVGDTVHRSARHAGLKTQALRCSDALSDALAATVAKTKAAAQQFPCAGAVADMAEAARALAARAAELRRVLVRAADPPAPPPHSPAPSHSPATPVPPSAPHTPLTPLTPLASPPTLQI</sequence>
<dbReference type="SMART" id="SM00326">
    <property type="entry name" value="SH3"/>
    <property type="match status" value="1"/>
</dbReference>
<name>A0A9J7EKP3_SPOLT</name>
<evidence type="ECO:0000259" key="12">
    <source>
        <dbReference type="PROSITE" id="PS50002"/>
    </source>
</evidence>
<dbReference type="FunFam" id="2.30.30.40:FF:000009">
    <property type="entry name" value="Breast cancer anti-estrogen resistance 1"/>
    <property type="match status" value="1"/>
</dbReference>
<keyword evidence="4 9" id="KW-0728">SH3 domain</keyword>